<evidence type="ECO:0000256" key="1">
    <source>
        <dbReference type="SAM" id="Phobius"/>
    </source>
</evidence>
<dbReference type="Proteomes" id="UP001222800">
    <property type="component" value="Chromosome"/>
</dbReference>
<protein>
    <submittedName>
        <fullName evidence="2">DUF3307 domain-containing protein</fullName>
    </submittedName>
</protein>
<proteinExistence type="predicted"/>
<dbReference type="EMBL" id="CP120733">
    <property type="protein sequence ID" value="WFD10529.1"/>
    <property type="molecule type" value="Genomic_DNA"/>
</dbReference>
<name>A0ABY8EFK4_9FIRM</name>
<keyword evidence="3" id="KW-1185">Reference proteome</keyword>
<feature type="transmembrane region" description="Helical" evidence="1">
    <location>
        <begin position="166"/>
        <end position="194"/>
    </location>
</feature>
<feature type="transmembrane region" description="Helical" evidence="1">
    <location>
        <begin position="88"/>
        <end position="110"/>
    </location>
</feature>
<feature type="transmembrane region" description="Helical" evidence="1">
    <location>
        <begin position="40"/>
        <end position="67"/>
    </location>
</feature>
<accession>A0ABY8EFK4</accession>
<dbReference type="Pfam" id="PF11750">
    <property type="entry name" value="DUF3307"/>
    <property type="match status" value="1"/>
</dbReference>
<sequence length="226" mass="26301">MNVSFFLVFILGHLVGDFVLQTNKVAIMKSTSKKGVFIHSLIVFVSQAVLLSIYGINGIIASLLNFIIHYSIDSLKENINKHIKKYKFIIFVLDQIIHIVGIYILSLNFGLTNNILMIDLSLIKILITIIVLTYVSSVMVIILIRDIDSSLIEKRFFKKKERIIDALTNLMVWLLFYLPLFWSISLVILLFYFYQKYQKEFFDYNLKIIAIKYFVFIIISYLFLGG</sequence>
<dbReference type="RefSeq" id="WP_277732496.1">
    <property type="nucleotide sequence ID" value="NZ_CP120733.1"/>
</dbReference>
<feature type="transmembrane region" description="Helical" evidence="1">
    <location>
        <begin position="122"/>
        <end position="145"/>
    </location>
</feature>
<reference evidence="2 3" key="1">
    <citation type="submission" date="2023-03" db="EMBL/GenBank/DDBJ databases">
        <title>Complete genome sequence of Tepidibacter sp. SWIR-1, isolated from a deep-sea hydrothermal vent.</title>
        <authorList>
            <person name="Li X."/>
        </authorList>
    </citation>
    <scope>NUCLEOTIDE SEQUENCE [LARGE SCALE GENOMIC DNA]</scope>
    <source>
        <strain evidence="2 3">SWIR-1</strain>
    </source>
</reference>
<organism evidence="2 3">
    <name type="scientific">Tepidibacter hydrothermalis</name>
    <dbReference type="NCBI Taxonomy" id="3036126"/>
    <lineage>
        <taxon>Bacteria</taxon>
        <taxon>Bacillati</taxon>
        <taxon>Bacillota</taxon>
        <taxon>Clostridia</taxon>
        <taxon>Peptostreptococcales</taxon>
        <taxon>Peptostreptococcaceae</taxon>
        <taxon>Tepidibacter</taxon>
    </lineage>
</organism>
<gene>
    <name evidence="2" type="ORF">P4S50_00215</name>
</gene>
<keyword evidence="1" id="KW-1133">Transmembrane helix</keyword>
<evidence type="ECO:0000313" key="2">
    <source>
        <dbReference type="EMBL" id="WFD10529.1"/>
    </source>
</evidence>
<evidence type="ECO:0000313" key="3">
    <source>
        <dbReference type="Proteomes" id="UP001222800"/>
    </source>
</evidence>
<feature type="transmembrane region" description="Helical" evidence="1">
    <location>
        <begin position="206"/>
        <end position="224"/>
    </location>
</feature>
<keyword evidence="1" id="KW-0472">Membrane</keyword>
<dbReference type="InterPro" id="IPR021737">
    <property type="entry name" value="Phage_phiKZ_Orf197"/>
</dbReference>
<keyword evidence="1" id="KW-0812">Transmembrane</keyword>